<keyword evidence="8" id="KW-0548">Nucleotidyltransferase</keyword>
<feature type="domain" description="GGDEF" evidence="7">
    <location>
        <begin position="379"/>
        <end position="508"/>
    </location>
</feature>
<dbReference type="InterPro" id="IPR043128">
    <property type="entry name" value="Rev_trsase/Diguanyl_cyclase"/>
</dbReference>
<keyword evidence="3 6" id="KW-0812">Transmembrane</keyword>
<dbReference type="PANTHER" id="PTHR45138:SF9">
    <property type="entry name" value="DIGUANYLATE CYCLASE DGCM-RELATED"/>
    <property type="match status" value="1"/>
</dbReference>
<proteinExistence type="predicted"/>
<comment type="subcellular location">
    <subcellularLocation>
        <location evidence="1">Cell membrane</location>
        <topology evidence="1">Multi-pass membrane protein</topology>
    </subcellularLocation>
</comment>
<name>A0ABV5B9W5_9BACL</name>
<dbReference type="InterPro" id="IPR033479">
    <property type="entry name" value="dCache_1"/>
</dbReference>
<gene>
    <name evidence="8" type="ORF">ACE3NQ_16305</name>
</gene>
<evidence type="ECO:0000256" key="5">
    <source>
        <dbReference type="ARBA" id="ARBA00023136"/>
    </source>
</evidence>
<dbReference type="Pfam" id="PF00990">
    <property type="entry name" value="GGDEF"/>
    <property type="match status" value="1"/>
</dbReference>
<evidence type="ECO:0000259" key="7">
    <source>
        <dbReference type="PROSITE" id="PS50887"/>
    </source>
</evidence>
<dbReference type="InterPro" id="IPR050469">
    <property type="entry name" value="Diguanylate_Cyclase"/>
</dbReference>
<dbReference type="GO" id="GO:0052621">
    <property type="term" value="F:diguanylate cyclase activity"/>
    <property type="evidence" value="ECO:0007669"/>
    <property type="project" value="UniProtKB-EC"/>
</dbReference>
<dbReference type="CDD" id="cd01949">
    <property type="entry name" value="GGDEF"/>
    <property type="match status" value="1"/>
</dbReference>
<dbReference type="EC" id="2.7.7.65" evidence="8"/>
<keyword evidence="5 6" id="KW-0472">Membrane</keyword>
<dbReference type="CDD" id="cd12912">
    <property type="entry name" value="PDC2_MCP_like"/>
    <property type="match status" value="1"/>
</dbReference>
<dbReference type="InterPro" id="IPR029787">
    <property type="entry name" value="Nucleotide_cyclase"/>
</dbReference>
<evidence type="ECO:0000313" key="9">
    <source>
        <dbReference type="Proteomes" id="UP001580407"/>
    </source>
</evidence>
<dbReference type="Gene3D" id="6.10.340.10">
    <property type="match status" value="1"/>
</dbReference>
<dbReference type="InterPro" id="IPR000160">
    <property type="entry name" value="GGDEF_dom"/>
</dbReference>
<accession>A0ABV5B9W5</accession>
<dbReference type="SMART" id="SM00267">
    <property type="entry name" value="GGDEF"/>
    <property type="match status" value="1"/>
</dbReference>
<feature type="transmembrane region" description="Helical" evidence="6">
    <location>
        <begin position="273"/>
        <end position="292"/>
    </location>
</feature>
<organism evidence="8 9">
    <name type="scientific">Paenibacillus terreus</name>
    <dbReference type="NCBI Taxonomy" id="1387834"/>
    <lineage>
        <taxon>Bacteria</taxon>
        <taxon>Bacillati</taxon>
        <taxon>Bacillota</taxon>
        <taxon>Bacilli</taxon>
        <taxon>Bacillales</taxon>
        <taxon>Paenibacillaceae</taxon>
        <taxon>Paenibacillus</taxon>
    </lineage>
</organism>
<protein>
    <submittedName>
        <fullName evidence="8">Diguanylate cyclase</fullName>
        <ecNumber evidence="8">2.7.7.65</ecNumber>
    </submittedName>
</protein>
<evidence type="ECO:0000313" key="8">
    <source>
        <dbReference type="EMBL" id="MFB5682490.1"/>
    </source>
</evidence>
<evidence type="ECO:0000256" key="2">
    <source>
        <dbReference type="ARBA" id="ARBA00022475"/>
    </source>
</evidence>
<keyword evidence="8" id="KW-0808">Transferase</keyword>
<sequence>MLPGIVILSFLLIMAIAVTASYQSQRQLLYERTLAMNYSSAERMAITMDTMFSTMRASLSAVADQIHDKSDIAEAQSQLEFLDVSSNYFNSIIWADERGFILSVAPSSLDVIGKRPTTQAVKQALTSRQPELSAPYMSSTGRMIVLMSEPVFDEKGQYIGFIGGTIYLQEENVIHEIFGDNSIDTTGTYYYVVDPSGKIVYHPDRARIGRDVSTNEVVRKLEHGQSGQGLVDNTYNNPYLAGYVTVSENKWGIVVQSPVSMVAEQQKRQITKMVLYMITPFLLVMAITVFLARRLTAPFVNLANLVNKAASGTALLEIPPQKHWNREADLLTRAVVSSVNEMQRQNQLLAYTAMIDPLTGLQNRRSVRPVLEHWMEEQESFSLVMIDIDRFKVINDNYGHQAGDEVLRFFARTMQTYVQPDYLCSRWGGEEFVILVPGSSPEDCFPMAERLREGLAKSESPIGIPITISLGIAGFPYHSTEIDQLFEYADKALYEAKEGGRNRTVIYR</sequence>
<evidence type="ECO:0000256" key="6">
    <source>
        <dbReference type="SAM" id="Phobius"/>
    </source>
</evidence>
<dbReference type="SUPFAM" id="SSF55073">
    <property type="entry name" value="Nucleotide cyclase"/>
    <property type="match status" value="1"/>
</dbReference>
<keyword evidence="2" id="KW-1003">Cell membrane</keyword>
<dbReference type="PROSITE" id="PS50887">
    <property type="entry name" value="GGDEF"/>
    <property type="match status" value="1"/>
</dbReference>
<dbReference type="NCBIfam" id="TIGR00254">
    <property type="entry name" value="GGDEF"/>
    <property type="match status" value="1"/>
</dbReference>
<dbReference type="Pfam" id="PF02743">
    <property type="entry name" value="dCache_1"/>
    <property type="match status" value="1"/>
</dbReference>
<keyword evidence="9" id="KW-1185">Reference proteome</keyword>
<dbReference type="EMBL" id="JBHILM010000018">
    <property type="protein sequence ID" value="MFB5682490.1"/>
    <property type="molecule type" value="Genomic_DNA"/>
</dbReference>
<dbReference type="CDD" id="cd18773">
    <property type="entry name" value="PDC1_HK_sensor"/>
    <property type="match status" value="1"/>
</dbReference>
<evidence type="ECO:0000256" key="3">
    <source>
        <dbReference type="ARBA" id="ARBA00022692"/>
    </source>
</evidence>
<evidence type="ECO:0000256" key="1">
    <source>
        <dbReference type="ARBA" id="ARBA00004651"/>
    </source>
</evidence>
<keyword evidence="4 6" id="KW-1133">Transmembrane helix</keyword>
<reference evidence="8 9" key="1">
    <citation type="submission" date="2024-09" db="EMBL/GenBank/DDBJ databases">
        <authorList>
            <person name="Ruan L."/>
        </authorList>
    </citation>
    <scope>NUCLEOTIDE SEQUENCE [LARGE SCALE GENOMIC DNA]</scope>
    <source>
        <strain evidence="8 9">D33</strain>
    </source>
</reference>
<comment type="caution">
    <text evidence="8">The sequence shown here is derived from an EMBL/GenBank/DDBJ whole genome shotgun (WGS) entry which is preliminary data.</text>
</comment>
<dbReference type="SUPFAM" id="SSF103190">
    <property type="entry name" value="Sensory domain-like"/>
    <property type="match status" value="2"/>
</dbReference>
<dbReference type="Proteomes" id="UP001580407">
    <property type="component" value="Unassembled WGS sequence"/>
</dbReference>
<dbReference type="PANTHER" id="PTHR45138">
    <property type="entry name" value="REGULATORY COMPONENTS OF SENSORY TRANSDUCTION SYSTEM"/>
    <property type="match status" value="1"/>
</dbReference>
<dbReference type="Gene3D" id="3.30.70.270">
    <property type="match status" value="1"/>
</dbReference>
<dbReference type="InterPro" id="IPR029151">
    <property type="entry name" value="Sensor-like_sf"/>
</dbReference>
<evidence type="ECO:0000256" key="4">
    <source>
        <dbReference type="ARBA" id="ARBA00022989"/>
    </source>
</evidence>
<dbReference type="RefSeq" id="WP_375526249.1">
    <property type="nucleotide sequence ID" value="NZ_JBHILM010000018.1"/>
</dbReference>
<dbReference type="Gene3D" id="3.30.450.20">
    <property type="entry name" value="PAS domain"/>
    <property type="match status" value="2"/>
</dbReference>